<feature type="transmembrane region" description="Helical" evidence="6">
    <location>
        <begin position="132"/>
        <end position="154"/>
    </location>
</feature>
<comment type="subcellular location">
    <subcellularLocation>
        <location evidence="1">Cell membrane</location>
        <topology evidence="1">Multi-pass membrane protein</topology>
    </subcellularLocation>
</comment>
<feature type="transmembrane region" description="Helical" evidence="6">
    <location>
        <begin position="160"/>
        <end position="181"/>
    </location>
</feature>
<dbReference type="PANTHER" id="PTHR42718">
    <property type="entry name" value="MAJOR FACILITATOR SUPERFAMILY MULTIDRUG TRANSPORTER MFSC"/>
    <property type="match status" value="1"/>
</dbReference>
<feature type="transmembrane region" description="Helical" evidence="6">
    <location>
        <begin position="224"/>
        <end position="242"/>
    </location>
</feature>
<dbReference type="SUPFAM" id="SSF103473">
    <property type="entry name" value="MFS general substrate transporter"/>
    <property type="match status" value="2"/>
</dbReference>
<feature type="transmembrane region" description="Helical" evidence="6">
    <location>
        <begin position="104"/>
        <end position="120"/>
    </location>
</feature>
<organism evidence="8 9">
    <name type="scientific">Sinomonas cyclohexanicum</name>
    <name type="common">Corynebacterium cyclohexanicum</name>
    <dbReference type="NCBI Taxonomy" id="322009"/>
    <lineage>
        <taxon>Bacteria</taxon>
        <taxon>Bacillati</taxon>
        <taxon>Actinomycetota</taxon>
        <taxon>Actinomycetes</taxon>
        <taxon>Micrococcales</taxon>
        <taxon>Micrococcaceae</taxon>
        <taxon>Sinomonas</taxon>
    </lineage>
</organism>
<keyword evidence="2" id="KW-0813">Transport</keyword>
<dbReference type="InterPro" id="IPR036259">
    <property type="entry name" value="MFS_trans_sf"/>
</dbReference>
<evidence type="ECO:0000256" key="2">
    <source>
        <dbReference type="ARBA" id="ARBA00022448"/>
    </source>
</evidence>
<dbReference type="EMBL" id="AP024525">
    <property type="protein sequence ID" value="BCT77839.1"/>
    <property type="molecule type" value="Genomic_DNA"/>
</dbReference>
<evidence type="ECO:0000259" key="7">
    <source>
        <dbReference type="PROSITE" id="PS50850"/>
    </source>
</evidence>
<proteinExistence type="predicted"/>
<dbReference type="CDD" id="cd17504">
    <property type="entry name" value="MFS_MMR_MDR_like"/>
    <property type="match status" value="1"/>
</dbReference>
<feature type="transmembrane region" description="Helical" evidence="6">
    <location>
        <begin position="436"/>
        <end position="454"/>
    </location>
</feature>
<feature type="transmembrane region" description="Helical" evidence="6">
    <location>
        <begin position="332"/>
        <end position="352"/>
    </location>
</feature>
<dbReference type="Pfam" id="PF07690">
    <property type="entry name" value="MFS_1"/>
    <property type="match status" value="1"/>
</dbReference>
<feature type="transmembrane region" description="Helical" evidence="6">
    <location>
        <begin position="74"/>
        <end position="98"/>
    </location>
</feature>
<keyword evidence="9" id="KW-1185">Reference proteome</keyword>
<dbReference type="Proteomes" id="UP001319861">
    <property type="component" value="Chromosome"/>
</dbReference>
<feature type="transmembrane region" description="Helical" evidence="6">
    <location>
        <begin position="262"/>
        <end position="282"/>
    </location>
</feature>
<feature type="transmembrane region" description="Helical" evidence="6">
    <location>
        <begin position="47"/>
        <end position="67"/>
    </location>
</feature>
<accession>A0ABM7PZU7</accession>
<keyword evidence="4 6" id="KW-1133">Transmembrane helix</keyword>
<dbReference type="Gene3D" id="1.20.1250.20">
    <property type="entry name" value="MFS general substrate transporter like domains"/>
    <property type="match status" value="1"/>
</dbReference>
<dbReference type="SUPFAM" id="SSF49464">
    <property type="entry name" value="Carboxypeptidase regulatory domain-like"/>
    <property type="match status" value="1"/>
</dbReference>
<protein>
    <recommendedName>
        <fullName evidence="7">Major facilitator superfamily (MFS) profile domain-containing protein</fullName>
    </recommendedName>
</protein>
<name>A0ABM7PZU7_SINCY</name>
<feature type="transmembrane region" description="Helical" evidence="6">
    <location>
        <begin position="358"/>
        <end position="376"/>
    </location>
</feature>
<dbReference type="Pfam" id="PF13620">
    <property type="entry name" value="CarboxypepD_reg"/>
    <property type="match status" value="1"/>
</dbReference>
<evidence type="ECO:0000313" key="9">
    <source>
        <dbReference type="Proteomes" id="UP001319861"/>
    </source>
</evidence>
<dbReference type="PANTHER" id="PTHR42718:SF9">
    <property type="entry name" value="MAJOR FACILITATOR SUPERFAMILY MULTIDRUG TRANSPORTER MFSC"/>
    <property type="match status" value="1"/>
</dbReference>
<evidence type="ECO:0000256" key="1">
    <source>
        <dbReference type="ARBA" id="ARBA00004651"/>
    </source>
</evidence>
<dbReference type="PROSITE" id="PS50850">
    <property type="entry name" value="MFS"/>
    <property type="match status" value="1"/>
</dbReference>
<evidence type="ECO:0000256" key="3">
    <source>
        <dbReference type="ARBA" id="ARBA00022692"/>
    </source>
</evidence>
<dbReference type="Gene3D" id="2.60.40.1120">
    <property type="entry name" value="Carboxypeptidase-like, regulatory domain"/>
    <property type="match status" value="1"/>
</dbReference>
<feature type="transmembrane region" description="Helical" evidence="6">
    <location>
        <begin position="397"/>
        <end position="416"/>
    </location>
</feature>
<feature type="domain" description="Major facilitator superfamily (MFS) profile" evidence="7">
    <location>
        <begin position="9"/>
        <end position="458"/>
    </location>
</feature>
<evidence type="ECO:0000313" key="8">
    <source>
        <dbReference type="EMBL" id="BCT77839.1"/>
    </source>
</evidence>
<dbReference type="InterPro" id="IPR008969">
    <property type="entry name" value="CarboxyPept-like_regulatory"/>
</dbReference>
<dbReference type="InterPro" id="IPR011701">
    <property type="entry name" value="MFS"/>
</dbReference>
<feature type="transmembrane region" description="Helical" evidence="6">
    <location>
        <begin position="193"/>
        <end position="212"/>
    </location>
</feature>
<evidence type="ECO:0000256" key="5">
    <source>
        <dbReference type="ARBA" id="ARBA00023136"/>
    </source>
</evidence>
<sequence length="634" mass="65397">MRTRPSWLLTLVLSLSGTLVALQQTLVVPLLPDFPKILGVSSDDASWLVTATLLVSAVATPIVSKLADMFGKKLMMLVCLGVMIGGSIVAGIGLGFGWVVVGRALQGFSTALIPVGISIMRDELPPKKVGSAVALMSATLGIGGALGMPLAGVIFDNLGWHSIFWIAAAAGAAMFAAIAAFIPESRVKTPGRFDLVGAALLSAALTALLIAVTKGGSWGWGSPGVWALFIGAAALLAVWFPYELRIGAPMVDLRTSARRPVLLTNLASILVGFSMFANLLLAAQQLQFPAATGYGFGLTVLQAGLVLIPSGLVMALFAPVSGVMINRLGGRLTLMIGAAILAASYVVRVFFSNSVLEIAIGATIVSIGTAIAYAPMPTLIMGSVPVTETAAANGLNTLLRAVGTSSSSAAVAAFLANVTMEVGGVRLPAVEAFHGVYWMACIAALGSICLVWFVPKPAPAATHAAREGGDVVVRGMLRTGAEAPASRGLVSILTLDGEPMDWARVDTDGAFSVAVPAAGTYLAVATAPGWAPSAQVIRLEPEVAHELSLGEEQALHGVVHDAGGSPVRGAVLSVVGWDGVFEGTAHTDDDGAYRLRLPPAGRYVVSLLDPTTEQAQARKVNVETRSQQLDWVTA</sequence>
<reference evidence="8 9" key="1">
    <citation type="journal article" date="2021" name="J. Biosci. Bioeng.">
        <title>Identification and characterization of a chc gene cluster responsible for the aromatization pathway of cyclohexanecarboxylate degradation in Sinomonas cyclohexanicum ATCC 51369.</title>
        <authorList>
            <person name="Yamamoto T."/>
            <person name="Hasegawa Y."/>
            <person name="Lau P.C.K."/>
            <person name="Iwaki H."/>
        </authorList>
    </citation>
    <scope>NUCLEOTIDE SEQUENCE [LARGE SCALE GENOMIC DNA]</scope>
    <source>
        <strain evidence="8 9">ATCC 51369</strain>
    </source>
</reference>
<evidence type="ECO:0000256" key="6">
    <source>
        <dbReference type="SAM" id="Phobius"/>
    </source>
</evidence>
<keyword evidence="3 6" id="KW-0812">Transmembrane</keyword>
<dbReference type="Gene3D" id="1.20.1720.10">
    <property type="entry name" value="Multidrug resistance protein D"/>
    <property type="match status" value="1"/>
</dbReference>
<gene>
    <name evidence="8" type="ORF">SCMU_36810</name>
</gene>
<evidence type="ECO:0000256" key="4">
    <source>
        <dbReference type="ARBA" id="ARBA00022989"/>
    </source>
</evidence>
<feature type="transmembrane region" description="Helical" evidence="6">
    <location>
        <begin position="294"/>
        <end position="320"/>
    </location>
</feature>
<dbReference type="RefSeq" id="WP_229230504.1">
    <property type="nucleotide sequence ID" value="NZ_AP024525.1"/>
</dbReference>
<dbReference type="InterPro" id="IPR020846">
    <property type="entry name" value="MFS_dom"/>
</dbReference>
<keyword evidence="5 6" id="KW-0472">Membrane</keyword>